<dbReference type="PANTHER" id="PTHR43856:SF1">
    <property type="entry name" value="MITOCHONDRIAL CARDIOLIPIN HYDROLASE"/>
    <property type="match status" value="1"/>
</dbReference>
<feature type="signal peptide" evidence="7">
    <location>
        <begin position="1"/>
        <end position="23"/>
    </location>
</feature>
<dbReference type="GO" id="GO:0004630">
    <property type="term" value="F:phospholipase D activity"/>
    <property type="evidence" value="ECO:0007669"/>
    <property type="project" value="UniProtKB-EC"/>
</dbReference>
<proteinExistence type="inferred from homology"/>
<dbReference type="EMBL" id="FWYC01000012">
    <property type="protein sequence ID" value="SMD18371.1"/>
    <property type="molecule type" value="Genomic_DNA"/>
</dbReference>
<dbReference type="Pfam" id="PF13091">
    <property type="entry name" value="PLDc_2"/>
    <property type="match status" value="2"/>
</dbReference>
<keyword evidence="4" id="KW-0378">Hydrolase</keyword>
<gene>
    <name evidence="9" type="ORF">SAMN05660733_05372</name>
</gene>
<protein>
    <recommendedName>
        <fullName evidence="3">phospholipase D</fullName>
        <ecNumber evidence="3">3.1.4.4</ecNumber>
    </recommendedName>
</protein>
<dbReference type="InterPro" id="IPR025202">
    <property type="entry name" value="PLD-like_dom"/>
</dbReference>
<dbReference type="RefSeq" id="WP_030481047.1">
    <property type="nucleotide sequence ID" value="NZ_FWYC01000012.1"/>
</dbReference>
<dbReference type="Gene3D" id="3.30.870.10">
    <property type="entry name" value="Endonuclease Chain A"/>
    <property type="match status" value="2"/>
</dbReference>
<accession>A0A1W2F8X8</accession>
<evidence type="ECO:0000259" key="8">
    <source>
        <dbReference type="PROSITE" id="PS50035"/>
    </source>
</evidence>
<dbReference type="InterPro" id="IPR001736">
    <property type="entry name" value="PLipase_D/transphosphatidylase"/>
</dbReference>
<keyword evidence="7" id="KW-0732">Signal</keyword>
<comment type="similarity">
    <text evidence="2">Belongs to the phospholipase D family.</text>
</comment>
<name>A0A1W2F8X8_9PSEU</name>
<dbReference type="GO" id="GO:0016891">
    <property type="term" value="F:RNA endonuclease activity producing 5'-phosphomonoesters, hydrolytic mechanism"/>
    <property type="evidence" value="ECO:0007669"/>
    <property type="project" value="TreeGrafter"/>
</dbReference>
<keyword evidence="10" id="KW-1185">Reference proteome</keyword>
<evidence type="ECO:0000256" key="7">
    <source>
        <dbReference type="SAM" id="SignalP"/>
    </source>
</evidence>
<keyword evidence="5" id="KW-0442">Lipid degradation</keyword>
<comment type="catalytic activity">
    <reaction evidence="1">
        <text>a 1,2-diacyl-sn-glycero-3-phosphocholine + H2O = a 1,2-diacyl-sn-glycero-3-phosphate + choline + H(+)</text>
        <dbReference type="Rhea" id="RHEA:14445"/>
        <dbReference type="ChEBI" id="CHEBI:15354"/>
        <dbReference type="ChEBI" id="CHEBI:15377"/>
        <dbReference type="ChEBI" id="CHEBI:15378"/>
        <dbReference type="ChEBI" id="CHEBI:57643"/>
        <dbReference type="ChEBI" id="CHEBI:58608"/>
        <dbReference type="EC" id="3.1.4.4"/>
    </reaction>
</comment>
<dbReference type="GO" id="GO:0016042">
    <property type="term" value="P:lipid catabolic process"/>
    <property type="evidence" value="ECO:0007669"/>
    <property type="project" value="UniProtKB-KW"/>
</dbReference>
<reference evidence="10" key="1">
    <citation type="submission" date="2017-04" db="EMBL/GenBank/DDBJ databases">
        <authorList>
            <person name="Varghese N."/>
            <person name="Submissions S."/>
        </authorList>
    </citation>
    <scope>NUCLEOTIDE SEQUENCE [LARGE SCALE GENOMIC DNA]</scope>
    <source>
        <strain evidence="10">DSM 44073</strain>
    </source>
</reference>
<dbReference type="GO" id="GO:0006793">
    <property type="term" value="P:phosphorus metabolic process"/>
    <property type="evidence" value="ECO:0007669"/>
    <property type="project" value="UniProtKB-ARBA"/>
</dbReference>
<keyword evidence="6" id="KW-0443">Lipid metabolism</keyword>
<dbReference type="eggNOG" id="COG1502">
    <property type="taxonomic scope" value="Bacteria"/>
</dbReference>
<dbReference type="OrthoDB" id="3740959at2"/>
<evidence type="ECO:0000256" key="5">
    <source>
        <dbReference type="ARBA" id="ARBA00022963"/>
    </source>
</evidence>
<evidence type="ECO:0000256" key="2">
    <source>
        <dbReference type="ARBA" id="ARBA00008664"/>
    </source>
</evidence>
<sequence>MHLRKIAAAAIAGLLVLTGTAAAAPRELTSQTVFNNPRGDGEDRIVKHLVEMIHGAKKGSSIVAAAMVFEDRRVIDALLNASRSGIRVTVIYDAANDDADKLLEKLKEAGNGSRAVICTDDSSNACIGSGRMHSKFFLFSETLGAKNVVSVGTANLNDDSAENTFNSWYTETNNEGLYKYYGGYVEDLLAENRDNNYYDHRKPREFEGIKAYFYPRGDGGDTFANTLRAVKCDGGTKIRIANYSFSRKAVAEELLRLAEAKCEIEIIVAKFHETACKMLVGHKNVRAWGFGFLQPYVHEKNLMIQGHYSGAANQRVVWTGSHNLNTNSLSLNDETVLRIMNRPSAYASFVSNFETIKKRAVERDRGDCPWGTEL</sequence>
<dbReference type="PANTHER" id="PTHR43856">
    <property type="entry name" value="CARDIOLIPIN HYDROLASE"/>
    <property type="match status" value="1"/>
</dbReference>
<dbReference type="InterPro" id="IPR051406">
    <property type="entry name" value="PLD_domain"/>
</dbReference>
<evidence type="ECO:0000313" key="9">
    <source>
        <dbReference type="EMBL" id="SMD18371.1"/>
    </source>
</evidence>
<dbReference type="EC" id="3.1.4.4" evidence="3"/>
<evidence type="ECO:0000313" key="10">
    <source>
        <dbReference type="Proteomes" id="UP000192840"/>
    </source>
</evidence>
<dbReference type="Proteomes" id="UP000192840">
    <property type="component" value="Unassembled WGS sequence"/>
</dbReference>
<evidence type="ECO:0000256" key="4">
    <source>
        <dbReference type="ARBA" id="ARBA00022801"/>
    </source>
</evidence>
<organism evidence="9 10">
    <name type="scientific">Lentzea albidocapillata</name>
    <dbReference type="NCBI Taxonomy" id="40571"/>
    <lineage>
        <taxon>Bacteria</taxon>
        <taxon>Bacillati</taxon>
        <taxon>Actinomycetota</taxon>
        <taxon>Actinomycetes</taxon>
        <taxon>Pseudonocardiales</taxon>
        <taxon>Pseudonocardiaceae</taxon>
        <taxon>Lentzea</taxon>
    </lineage>
</organism>
<evidence type="ECO:0000256" key="1">
    <source>
        <dbReference type="ARBA" id="ARBA00000798"/>
    </source>
</evidence>
<feature type="domain" description="PLD phosphodiesterase" evidence="8">
    <location>
        <begin position="128"/>
        <end position="160"/>
    </location>
</feature>
<evidence type="ECO:0000256" key="3">
    <source>
        <dbReference type="ARBA" id="ARBA00012027"/>
    </source>
</evidence>
<dbReference type="STRING" id="40571.SAMN05660733_05372"/>
<evidence type="ECO:0000256" key="6">
    <source>
        <dbReference type="ARBA" id="ARBA00023098"/>
    </source>
</evidence>
<dbReference type="AlphaFoldDB" id="A0A1W2F8X8"/>
<feature type="chain" id="PRO_5010721712" description="phospholipase D" evidence="7">
    <location>
        <begin position="24"/>
        <end position="374"/>
    </location>
</feature>
<dbReference type="PROSITE" id="PS50035">
    <property type="entry name" value="PLD"/>
    <property type="match status" value="1"/>
</dbReference>
<dbReference type="SUPFAM" id="SSF56024">
    <property type="entry name" value="Phospholipase D/nuclease"/>
    <property type="match status" value="2"/>
</dbReference>